<organism evidence="1 2">
    <name type="scientific">Enterococcus casseliflavus</name>
    <name type="common">Enterococcus flavescens</name>
    <dbReference type="NCBI Taxonomy" id="37734"/>
    <lineage>
        <taxon>Bacteria</taxon>
        <taxon>Bacillati</taxon>
        <taxon>Bacillota</taxon>
        <taxon>Bacilli</taxon>
        <taxon>Lactobacillales</taxon>
        <taxon>Enterococcaceae</taxon>
        <taxon>Enterococcus</taxon>
    </lineage>
</organism>
<evidence type="ECO:0000313" key="1">
    <source>
        <dbReference type="EMBL" id="MDT2981409.1"/>
    </source>
</evidence>
<name>A0ABD5FGN6_ENTCA</name>
<evidence type="ECO:0000313" key="2">
    <source>
        <dbReference type="Proteomes" id="UP001253851"/>
    </source>
</evidence>
<comment type="caution">
    <text evidence="1">The sequence shown here is derived from an EMBL/GenBank/DDBJ whole genome shotgun (WGS) entry which is preliminary data.</text>
</comment>
<dbReference type="RefSeq" id="WP_074931821.1">
    <property type="nucleotide sequence ID" value="NZ_CABJET010000003.1"/>
</dbReference>
<accession>A0ABD5FGN6</accession>
<dbReference type="AlphaFoldDB" id="A0ABD5FGN6"/>
<sequence>MIEKERARRIVDEVVTYFLSHDCQKIISEMAFEAEGFKAVVQGQFPEQPSDLEHFIDMLNTPRDSTLENYYVELLGGHQTIHEEKDYYLLGLMIDEAAIMYEDEQLIVELYRKKYN</sequence>
<gene>
    <name evidence="1" type="ORF">P7I34_01960</name>
</gene>
<dbReference type="EMBL" id="JARQDZ010000001">
    <property type="protein sequence ID" value="MDT2981409.1"/>
    <property type="molecule type" value="Genomic_DNA"/>
</dbReference>
<reference evidence="1 2" key="1">
    <citation type="submission" date="2023-03" db="EMBL/GenBank/DDBJ databases">
        <authorList>
            <person name="Shen W."/>
            <person name="Cai J."/>
        </authorList>
    </citation>
    <scope>NUCLEOTIDE SEQUENCE [LARGE SCALE GENOMIC DNA]</scope>
    <source>
        <strain evidence="1 2">B516</strain>
    </source>
</reference>
<dbReference type="Proteomes" id="UP001253851">
    <property type="component" value="Unassembled WGS sequence"/>
</dbReference>
<protein>
    <submittedName>
        <fullName evidence="1">Uncharacterized protein</fullName>
    </submittedName>
</protein>
<proteinExistence type="predicted"/>